<dbReference type="OrthoDB" id="7610at2157"/>
<evidence type="ECO:0000256" key="4">
    <source>
        <dbReference type="ARBA" id="ARBA00022619"/>
    </source>
</evidence>
<comment type="catalytic activity">
    <reaction evidence="6 7">
        <text>(2S)-2-hydroxy-3-oxobutyl phosphate + 5-amino-6-(D-ribitylamino)uracil = 6,7-dimethyl-8-(1-D-ribityl)lumazine + phosphate + 2 H2O + H(+)</text>
        <dbReference type="Rhea" id="RHEA:26152"/>
        <dbReference type="ChEBI" id="CHEBI:15377"/>
        <dbReference type="ChEBI" id="CHEBI:15378"/>
        <dbReference type="ChEBI" id="CHEBI:15934"/>
        <dbReference type="ChEBI" id="CHEBI:43474"/>
        <dbReference type="ChEBI" id="CHEBI:58201"/>
        <dbReference type="ChEBI" id="CHEBI:58830"/>
        <dbReference type="EC" id="2.5.1.78"/>
    </reaction>
</comment>
<dbReference type="RefSeq" id="WP_197272685.1">
    <property type="nucleotide sequence ID" value="NZ_CP013011.1"/>
</dbReference>
<dbReference type="Pfam" id="PF00885">
    <property type="entry name" value="DMRL_synthase"/>
    <property type="match status" value="1"/>
</dbReference>
<dbReference type="AlphaFoldDB" id="A0A0P0N6U9"/>
<evidence type="ECO:0000256" key="2">
    <source>
        <dbReference type="ARBA" id="ARBA00007424"/>
    </source>
</evidence>
<sequence length="155" mass="17015">MAAGEGIRLAIVVSEFNHDVTYLMLQRALSHAKFLGATVTYVVRAPGAYDIPLLVEKLLRKDDVDAVVALGAIITGATKHDEVIAHQVARKLVDLAEKYGKPVTLGISGPGMNRMQALERVDDYARRSVEAAVKLVRRLRAIEEAKFEGETVYIE</sequence>
<reference evidence="8 9" key="1">
    <citation type="submission" date="2015-10" db="EMBL/GenBank/DDBJ databases">
        <title>Complete genome sequence of hyperthermophilic archaeon Pyrodictium delaneyi Su06.</title>
        <authorList>
            <person name="Jung J.-H."/>
            <person name="Lin J."/>
            <person name="Holden J.F."/>
            <person name="Park C.-S."/>
        </authorList>
    </citation>
    <scope>NUCLEOTIDE SEQUENCE [LARGE SCALE GENOMIC DNA]</scope>
    <source>
        <strain evidence="8 9">Su06</strain>
    </source>
</reference>
<comment type="function">
    <text evidence="7">Catalyzes the formation of 6,7-dimethyl-8-ribityllumazine by condensation of 5-amino-6-(D-ribitylamino)uracil with 3,4-dihydroxy-2-butanone 4-phosphate. This is the penultimate step in the biosynthesis of riboflavin.</text>
</comment>
<feature type="binding site" evidence="7">
    <location>
        <position position="120"/>
    </location>
    <ligand>
        <name>(2S)-2-hydroxy-3-oxobutyl phosphate</name>
        <dbReference type="ChEBI" id="CHEBI:58830"/>
    </ligand>
</feature>
<dbReference type="HAMAP" id="MF_00178">
    <property type="entry name" value="Lumazine_synth"/>
    <property type="match status" value="1"/>
</dbReference>
<dbReference type="GO" id="GO:0009231">
    <property type="term" value="P:riboflavin biosynthetic process"/>
    <property type="evidence" value="ECO:0007669"/>
    <property type="project" value="UniProtKB-UniRule"/>
</dbReference>
<dbReference type="PANTHER" id="PTHR21058">
    <property type="entry name" value="6,7-DIMETHYL-8-RIBITYLLUMAZINE SYNTHASE DMRL SYNTHASE LUMAZINE SYNTHASE"/>
    <property type="match status" value="1"/>
</dbReference>
<feature type="binding site" evidence="7">
    <location>
        <begin position="72"/>
        <end position="74"/>
    </location>
    <ligand>
        <name>5-amino-6-(D-ribitylamino)uracil</name>
        <dbReference type="ChEBI" id="CHEBI:15934"/>
    </ligand>
</feature>
<dbReference type="GeneID" id="26100340"/>
<evidence type="ECO:0000256" key="7">
    <source>
        <dbReference type="HAMAP-Rule" id="MF_00178"/>
    </source>
</evidence>
<dbReference type="InterPro" id="IPR034964">
    <property type="entry name" value="LS"/>
</dbReference>
<feature type="active site" description="Proton donor" evidence="7">
    <location>
        <position position="80"/>
    </location>
</feature>
<feature type="binding site" evidence="7">
    <location>
        <position position="16"/>
    </location>
    <ligand>
        <name>5-amino-6-(D-ribitylamino)uracil</name>
        <dbReference type="ChEBI" id="CHEBI:15934"/>
    </ligand>
</feature>
<dbReference type="EMBL" id="CP013011">
    <property type="protein sequence ID" value="ALL02044.1"/>
    <property type="molecule type" value="Genomic_DNA"/>
</dbReference>
<dbReference type="PATRIC" id="fig|1273541.4.peg.2127"/>
<dbReference type="Gene3D" id="3.40.50.960">
    <property type="entry name" value="Lumazine/riboflavin synthase"/>
    <property type="match status" value="1"/>
</dbReference>
<feature type="binding site" evidence="7">
    <location>
        <begin position="77"/>
        <end position="78"/>
    </location>
    <ligand>
        <name>(2S)-2-hydroxy-3-oxobutyl phosphate</name>
        <dbReference type="ChEBI" id="CHEBI:58830"/>
    </ligand>
</feature>
<dbReference type="NCBIfam" id="TIGR00114">
    <property type="entry name" value="lumazine-synth"/>
    <property type="match status" value="1"/>
</dbReference>
<dbReference type="STRING" id="1273541.Pyrde_2001"/>
<dbReference type="Proteomes" id="UP000058613">
    <property type="component" value="Chromosome"/>
</dbReference>
<accession>A0A0P0N6U9</accession>
<dbReference type="GO" id="GO:0009349">
    <property type="term" value="C:riboflavin synthase complex"/>
    <property type="evidence" value="ECO:0007669"/>
    <property type="project" value="UniProtKB-UniRule"/>
</dbReference>
<evidence type="ECO:0000256" key="1">
    <source>
        <dbReference type="ARBA" id="ARBA00004917"/>
    </source>
</evidence>
<gene>
    <name evidence="7" type="primary">ribH</name>
    <name evidence="8" type="ORF">Pyrde_2001</name>
</gene>
<evidence type="ECO:0000256" key="6">
    <source>
        <dbReference type="ARBA" id="ARBA00048785"/>
    </source>
</evidence>
<comment type="similarity">
    <text evidence="2 7">Belongs to the DMRL synthase family.</text>
</comment>
<dbReference type="PANTHER" id="PTHR21058:SF0">
    <property type="entry name" value="6,7-DIMETHYL-8-RIBITYLLUMAZINE SYNTHASE"/>
    <property type="match status" value="1"/>
</dbReference>
<comment type="pathway">
    <text evidence="1 7">Cofactor biosynthesis; riboflavin biosynthesis; riboflavin from 2-hydroxy-3-oxobutyl phosphate and 5-amino-6-(D-ribitylamino)uracil: step 1/2.</text>
</comment>
<protein>
    <recommendedName>
        <fullName evidence="3 7">6,7-dimethyl-8-ribityllumazine synthase</fullName>
        <shortName evidence="7">DMRL synthase</shortName>
        <shortName evidence="7">LS</shortName>
        <shortName evidence="7">Lumazine synthase</shortName>
        <ecNumber evidence="3 7">2.5.1.78</ecNumber>
    </recommendedName>
</protein>
<proteinExistence type="inferred from homology"/>
<dbReference type="SUPFAM" id="SSF52121">
    <property type="entry name" value="Lumazine synthase"/>
    <property type="match status" value="1"/>
</dbReference>
<dbReference type="EC" id="2.5.1.78" evidence="3 7"/>
<feature type="binding site" evidence="7">
    <location>
        <begin position="48"/>
        <end position="50"/>
    </location>
    <ligand>
        <name>5-amino-6-(D-ribitylamino)uracil</name>
        <dbReference type="ChEBI" id="CHEBI:15934"/>
    </ligand>
</feature>
<evidence type="ECO:0000256" key="5">
    <source>
        <dbReference type="ARBA" id="ARBA00022679"/>
    </source>
</evidence>
<evidence type="ECO:0000313" key="9">
    <source>
        <dbReference type="Proteomes" id="UP000058613"/>
    </source>
</evidence>
<dbReference type="CDD" id="cd09211">
    <property type="entry name" value="Lumazine_synthase_archaeal"/>
    <property type="match status" value="1"/>
</dbReference>
<name>A0A0P0N6U9_9CREN</name>
<dbReference type="InterPro" id="IPR002180">
    <property type="entry name" value="LS/RS"/>
</dbReference>
<dbReference type="GO" id="GO:0000906">
    <property type="term" value="F:6,7-dimethyl-8-ribityllumazine synthase activity"/>
    <property type="evidence" value="ECO:0007669"/>
    <property type="project" value="UniProtKB-UniRule"/>
</dbReference>
<dbReference type="UniPathway" id="UPA00275">
    <property type="reaction ID" value="UER00404"/>
</dbReference>
<keyword evidence="5 7" id="KW-0808">Transferase</keyword>
<keyword evidence="4 7" id="KW-0686">Riboflavin biosynthesis</keyword>
<evidence type="ECO:0000313" key="8">
    <source>
        <dbReference type="EMBL" id="ALL02044.1"/>
    </source>
</evidence>
<evidence type="ECO:0000256" key="3">
    <source>
        <dbReference type="ARBA" id="ARBA00012664"/>
    </source>
</evidence>
<dbReference type="InterPro" id="IPR036467">
    <property type="entry name" value="LS/RS_sf"/>
</dbReference>
<feature type="binding site" evidence="7">
    <location>
        <position position="105"/>
    </location>
    <ligand>
        <name>5-amino-6-(D-ribitylamino)uracil</name>
        <dbReference type="ChEBI" id="CHEBI:15934"/>
    </ligand>
</feature>
<dbReference type="KEGG" id="pdl:Pyrde_2001"/>
<dbReference type="FunFam" id="3.40.50.960:FF:000003">
    <property type="entry name" value="6,7-dimethyl-8-ribityllumazine synthase"/>
    <property type="match status" value="1"/>
</dbReference>
<organism evidence="8 9">
    <name type="scientific">Pyrodictium delaneyi</name>
    <dbReference type="NCBI Taxonomy" id="1273541"/>
    <lineage>
        <taxon>Archaea</taxon>
        <taxon>Thermoproteota</taxon>
        <taxon>Thermoprotei</taxon>
        <taxon>Desulfurococcales</taxon>
        <taxon>Pyrodictiaceae</taxon>
        <taxon>Pyrodictium</taxon>
    </lineage>
</organism>